<feature type="domain" description="Aromatic amino acid beta-eliminating lyase/threonine aldolase" evidence="6">
    <location>
        <begin position="74"/>
        <end position="358"/>
    </location>
</feature>
<dbReference type="Pfam" id="PF01212">
    <property type="entry name" value="Beta_elim_lyase"/>
    <property type="match status" value="1"/>
</dbReference>
<dbReference type="InterPro" id="IPR015422">
    <property type="entry name" value="PyrdxlP-dep_Trfase_small"/>
</dbReference>
<protein>
    <recommendedName>
        <fullName evidence="6">Aromatic amino acid beta-eliminating lyase/threonine aldolase domain-containing protein</fullName>
    </recommendedName>
</protein>
<evidence type="ECO:0000313" key="7">
    <source>
        <dbReference type="EMBL" id="RVD85818.1"/>
    </source>
</evidence>
<evidence type="ECO:0000259" key="6">
    <source>
        <dbReference type="Pfam" id="PF01212"/>
    </source>
</evidence>
<dbReference type="InterPro" id="IPR015421">
    <property type="entry name" value="PyrdxlP-dep_Trfase_major"/>
</dbReference>
<dbReference type="InterPro" id="IPR015424">
    <property type="entry name" value="PyrdxlP-dep_Trfase"/>
</dbReference>
<dbReference type="NCBIfam" id="NF041359">
    <property type="entry name" value="GntG_guanitoxin"/>
    <property type="match status" value="1"/>
</dbReference>
<keyword evidence="3" id="KW-0663">Pyridoxal phosphate</keyword>
<dbReference type="FunFam" id="3.40.640.10:FF:000030">
    <property type="entry name" value="Low-specificity L-threonine aldolase"/>
    <property type="match status" value="1"/>
</dbReference>
<evidence type="ECO:0000256" key="4">
    <source>
        <dbReference type="ARBA" id="ARBA00023239"/>
    </source>
</evidence>
<dbReference type="GO" id="GO:0008732">
    <property type="term" value="F:L-allo-threonine aldolase activity"/>
    <property type="evidence" value="ECO:0007669"/>
    <property type="project" value="TreeGrafter"/>
</dbReference>
<dbReference type="InterPro" id="IPR023603">
    <property type="entry name" value="Low_specificity_L-TA-like"/>
</dbReference>
<keyword evidence="4" id="KW-0456">Lyase</keyword>
<keyword evidence="8" id="KW-1185">Reference proteome</keyword>
<dbReference type="Proteomes" id="UP000283090">
    <property type="component" value="Unassembled WGS sequence"/>
</dbReference>
<dbReference type="Gene3D" id="3.90.1150.10">
    <property type="entry name" value="Aspartate Aminotransferase, domain 1"/>
    <property type="match status" value="1"/>
</dbReference>
<dbReference type="RefSeq" id="XP_067491362.1">
    <property type="nucleotide sequence ID" value="XM_067633166.1"/>
</dbReference>
<dbReference type="STRING" id="97331.A0A437A3Y2"/>
<evidence type="ECO:0000256" key="1">
    <source>
        <dbReference type="ARBA" id="ARBA00001933"/>
    </source>
</evidence>
<feature type="region of interest" description="Disordered" evidence="5">
    <location>
        <begin position="414"/>
        <end position="436"/>
    </location>
</feature>
<dbReference type="InterPro" id="IPR001597">
    <property type="entry name" value="ArAA_b-elim_lyase/Thr_aldolase"/>
</dbReference>
<organism evidence="7 8">
    <name type="scientific">Arthrobotrys flagrans</name>
    <name type="common">Nematode-trapping fungus</name>
    <name type="synonym">Trichothecium flagrans</name>
    <dbReference type="NCBI Taxonomy" id="97331"/>
    <lineage>
        <taxon>Eukaryota</taxon>
        <taxon>Fungi</taxon>
        <taxon>Dikarya</taxon>
        <taxon>Ascomycota</taxon>
        <taxon>Pezizomycotina</taxon>
        <taxon>Orbiliomycetes</taxon>
        <taxon>Orbiliales</taxon>
        <taxon>Orbiliaceae</taxon>
        <taxon>Arthrobotrys</taxon>
    </lineage>
</organism>
<evidence type="ECO:0000256" key="3">
    <source>
        <dbReference type="ARBA" id="ARBA00022898"/>
    </source>
</evidence>
<evidence type="ECO:0000313" key="8">
    <source>
        <dbReference type="Proteomes" id="UP000283090"/>
    </source>
</evidence>
<comment type="caution">
    <text evidence="7">The sequence shown here is derived from an EMBL/GenBank/DDBJ whole genome shotgun (WGS) entry which is preliminary data.</text>
</comment>
<evidence type="ECO:0000256" key="5">
    <source>
        <dbReference type="SAM" id="MobiDB-lite"/>
    </source>
</evidence>
<name>A0A437A3Y2_ARTFL</name>
<comment type="similarity">
    <text evidence="2">Belongs to the threonine aldolase family.</text>
</comment>
<dbReference type="GO" id="GO:0006545">
    <property type="term" value="P:glycine biosynthetic process"/>
    <property type="evidence" value="ECO:0007669"/>
    <property type="project" value="TreeGrafter"/>
</dbReference>
<dbReference type="GO" id="GO:0006567">
    <property type="term" value="P:L-threonine catabolic process"/>
    <property type="evidence" value="ECO:0007669"/>
    <property type="project" value="TreeGrafter"/>
</dbReference>
<dbReference type="PANTHER" id="PTHR48097:SF9">
    <property type="entry name" value="L-THREONINE ALDOLASE"/>
    <property type="match status" value="1"/>
</dbReference>
<dbReference type="SUPFAM" id="SSF53383">
    <property type="entry name" value="PLP-dependent transferases"/>
    <property type="match status" value="1"/>
</dbReference>
<reference evidence="7 8" key="1">
    <citation type="submission" date="2019-01" db="EMBL/GenBank/DDBJ databases">
        <title>Intercellular communication is required for trap formation in the nematode-trapping fungus Duddingtonia flagrans.</title>
        <authorList>
            <person name="Youssar L."/>
            <person name="Wernet V."/>
            <person name="Hensel N."/>
            <person name="Hildebrandt H.-G."/>
            <person name="Fischer R."/>
        </authorList>
    </citation>
    <scope>NUCLEOTIDE SEQUENCE [LARGE SCALE GENOMIC DNA]</scope>
    <source>
        <strain evidence="7 8">CBS H-5679</strain>
    </source>
</reference>
<dbReference type="AlphaFoldDB" id="A0A437A3Y2"/>
<dbReference type="PANTHER" id="PTHR48097">
    <property type="entry name" value="L-THREONINE ALDOLASE-RELATED"/>
    <property type="match status" value="1"/>
</dbReference>
<sequence>MLKTVLSRTRPLRTFEPKAASSFFKLQNPTRTTRGVYLGFQQNIRMASNLSETTKDVKFEDIAQGKIQSPAAYDFRSDTVTTPTPSMLQSILNISVHGDDVFSEDTTTNNFESFIVSLTGKPAACFVMSGTMGNQVSIRSHLAQPPHSIVMDSRCHIFNYEAGGAAILSQAQMIPVKPANGEHLTLEEVKESVIDSDDIHYAPTRLICLENTINGVIMPLEEIKKISAFAKEKGIKLHLDGARLWNVVAAGGGDLKEVISYFDSVSLCFSKGLGAPMGSIVIGENDFIGRVRHFRKILGGATRQIGIATAPARTAVEEVFLGGRLTRTHELAKRLESSWARLGGKLRFPCHTNMVWLDPASTGIDESDIPIEARKAGLKWDYERIVVHHQICDDAIEKLEGVFERLVENAKARGGVQSPDMPKMARYSRRVDQDLA</sequence>
<dbReference type="GeneID" id="93586436"/>
<dbReference type="Gene3D" id="3.40.640.10">
    <property type="entry name" value="Type I PLP-dependent aspartate aminotransferase-like (Major domain)"/>
    <property type="match status" value="1"/>
</dbReference>
<gene>
    <name evidence="7" type="ORF">DFL_004125</name>
</gene>
<comment type="cofactor">
    <cofactor evidence="1">
        <name>pyridoxal 5'-phosphate</name>
        <dbReference type="ChEBI" id="CHEBI:597326"/>
    </cofactor>
</comment>
<dbReference type="VEuPathDB" id="FungiDB:DFL_004125"/>
<proteinExistence type="inferred from homology"/>
<dbReference type="GO" id="GO:0005829">
    <property type="term" value="C:cytosol"/>
    <property type="evidence" value="ECO:0007669"/>
    <property type="project" value="TreeGrafter"/>
</dbReference>
<dbReference type="CDD" id="cd06502">
    <property type="entry name" value="TA_like"/>
    <property type="match status" value="1"/>
</dbReference>
<dbReference type="OrthoDB" id="10261951at2759"/>
<dbReference type="EMBL" id="SAEB01000006">
    <property type="protein sequence ID" value="RVD85818.1"/>
    <property type="molecule type" value="Genomic_DNA"/>
</dbReference>
<accession>A0A437A3Y2</accession>
<evidence type="ECO:0000256" key="2">
    <source>
        <dbReference type="ARBA" id="ARBA00006966"/>
    </source>
</evidence>